<protein>
    <submittedName>
        <fullName evidence="1">Uncharacterized protein</fullName>
    </submittedName>
</protein>
<gene>
    <name evidence="1" type="ORF">BLGHR1_10375</name>
</gene>
<sequence>MVRYVPDANEEICRISLNYANPIQFNFTPLRYIMCRPDRQKVSAQICRV</sequence>
<reference evidence="1 2" key="1">
    <citation type="submission" date="2017-11" db="EMBL/GenBank/DDBJ databases">
        <authorList>
            <person name="Kracher B."/>
        </authorList>
    </citation>
    <scope>NUCLEOTIDE SEQUENCE [LARGE SCALE GENOMIC DNA]</scope>
    <source>
        <strain evidence="1 2">RACE1</strain>
    </source>
</reference>
<dbReference type="Proteomes" id="UP000275772">
    <property type="component" value="Unassembled WGS sequence"/>
</dbReference>
<organism evidence="1 2">
    <name type="scientific">Blumeria hordei</name>
    <name type="common">Barley powdery mildew</name>
    <name type="synonym">Blumeria graminis f. sp. hordei</name>
    <dbReference type="NCBI Taxonomy" id="2867405"/>
    <lineage>
        <taxon>Eukaryota</taxon>
        <taxon>Fungi</taxon>
        <taxon>Dikarya</taxon>
        <taxon>Ascomycota</taxon>
        <taxon>Pezizomycotina</taxon>
        <taxon>Leotiomycetes</taxon>
        <taxon>Erysiphales</taxon>
        <taxon>Erysiphaceae</taxon>
        <taxon>Blumeria</taxon>
    </lineage>
</organism>
<accession>A0A383UIP7</accession>
<name>A0A383UIP7_BLUHO</name>
<evidence type="ECO:0000313" key="2">
    <source>
        <dbReference type="Proteomes" id="UP000275772"/>
    </source>
</evidence>
<dbReference type="EMBL" id="UNSH01000001">
    <property type="protein sequence ID" value="SZE99625.1"/>
    <property type="molecule type" value="Genomic_DNA"/>
</dbReference>
<dbReference type="VEuPathDB" id="FungiDB:BLGHR1_10375"/>
<evidence type="ECO:0000313" key="1">
    <source>
        <dbReference type="EMBL" id="SZE99625.1"/>
    </source>
</evidence>
<proteinExistence type="predicted"/>
<dbReference type="AlphaFoldDB" id="A0A383UIP7"/>